<gene>
    <name evidence="2" type="ORF">BU24DRAFT_428738</name>
</gene>
<evidence type="ECO:0000256" key="1">
    <source>
        <dbReference type="SAM" id="MobiDB-lite"/>
    </source>
</evidence>
<dbReference type="AlphaFoldDB" id="A0A6A5X8B9"/>
<organism evidence="2 3">
    <name type="scientific">Aaosphaeria arxii CBS 175.79</name>
    <dbReference type="NCBI Taxonomy" id="1450172"/>
    <lineage>
        <taxon>Eukaryota</taxon>
        <taxon>Fungi</taxon>
        <taxon>Dikarya</taxon>
        <taxon>Ascomycota</taxon>
        <taxon>Pezizomycotina</taxon>
        <taxon>Dothideomycetes</taxon>
        <taxon>Pleosporomycetidae</taxon>
        <taxon>Pleosporales</taxon>
        <taxon>Pleosporales incertae sedis</taxon>
        <taxon>Aaosphaeria</taxon>
    </lineage>
</organism>
<sequence length="473" mass="54361">MIPQQWQSVVDHSRRPPSTSTPVVPRSPRALRSQLPQRTSLSLLESLQAEIGQLETRKLYPRLSLYRALTEFKSNNTPRRSTGDQTRDSRRTFLDSFSYLCDVKKGGGTVRAAALQSLDLSDILWLAANEGIVDSTLAYAKTILRRLQAVSTQNRKQLQDTIFELAVVQCSHRVQYYKGKVQNYAKWCRIALKHVQRDDNVQSLRRAFRKLSEPGPNMEMGEYIKLCYEMRSAGNGIYQRTKEASENEGDDFSNLAHYIWRLGATRAHANSVVESMIAVPSLQRISEIRTLAPPTIDDKTIHPDCHSPHEILQDIFAETNSYNPLQAKNAFMRLFELDPPRQRPIRQKVVSYQPIRTRVHAELQLADMFSRSKNMMFVDNDKYIGCSKPACYFCYNWLYSKQYVRPATHYKIIVGCRGPDHDLNANGAIINRDMYSKIIRQIDQDIIDFLGRESTPRRHQFMSTEASSQTTSM</sequence>
<evidence type="ECO:0000313" key="2">
    <source>
        <dbReference type="EMBL" id="KAF2009198.1"/>
    </source>
</evidence>
<feature type="compositionally biased region" description="Low complexity" evidence="1">
    <location>
        <begin position="16"/>
        <end position="28"/>
    </location>
</feature>
<proteinExistence type="predicted"/>
<protein>
    <submittedName>
        <fullName evidence="2">Uncharacterized protein</fullName>
    </submittedName>
</protein>
<name>A0A6A5X8B9_9PLEO</name>
<dbReference type="PANTHER" id="PTHR42037:SF1">
    <property type="match status" value="1"/>
</dbReference>
<reference evidence="2" key="1">
    <citation type="journal article" date="2020" name="Stud. Mycol.">
        <title>101 Dothideomycetes genomes: a test case for predicting lifestyles and emergence of pathogens.</title>
        <authorList>
            <person name="Haridas S."/>
            <person name="Albert R."/>
            <person name="Binder M."/>
            <person name="Bloem J."/>
            <person name="Labutti K."/>
            <person name="Salamov A."/>
            <person name="Andreopoulos B."/>
            <person name="Baker S."/>
            <person name="Barry K."/>
            <person name="Bills G."/>
            <person name="Bluhm B."/>
            <person name="Cannon C."/>
            <person name="Castanera R."/>
            <person name="Culley D."/>
            <person name="Daum C."/>
            <person name="Ezra D."/>
            <person name="Gonzalez J."/>
            <person name="Henrissat B."/>
            <person name="Kuo A."/>
            <person name="Liang C."/>
            <person name="Lipzen A."/>
            <person name="Lutzoni F."/>
            <person name="Magnuson J."/>
            <person name="Mondo S."/>
            <person name="Nolan M."/>
            <person name="Ohm R."/>
            <person name="Pangilinan J."/>
            <person name="Park H.-J."/>
            <person name="Ramirez L."/>
            <person name="Alfaro M."/>
            <person name="Sun H."/>
            <person name="Tritt A."/>
            <person name="Yoshinaga Y."/>
            <person name="Zwiers L.-H."/>
            <person name="Turgeon B."/>
            <person name="Goodwin S."/>
            <person name="Spatafora J."/>
            <person name="Crous P."/>
            <person name="Grigoriev I."/>
        </authorList>
    </citation>
    <scope>NUCLEOTIDE SEQUENCE</scope>
    <source>
        <strain evidence="2">CBS 175.79</strain>
    </source>
</reference>
<dbReference type="Pfam" id="PF14441">
    <property type="entry name" value="OTT_1508_deam"/>
    <property type="match status" value="1"/>
</dbReference>
<dbReference type="GeneID" id="54286949"/>
<keyword evidence="3" id="KW-1185">Reference proteome</keyword>
<feature type="non-terminal residue" evidence="2">
    <location>
        <position position="473"/>
    </location>
</feature>
<evidence type="ECO:0000313" key="3">
    <source>
        <dbReference type="Proteomes" id="UP000799778"/>
    </source>
</evidence>
<dbReference type="RefSeq" id="XP_033377537.1">
    <property type="nucleotide sequence ID" value="XM_033529552.1"/>
</dbReference>
<dbReference type="EMBL" id="ML978079">
    <property type="protein sequence ID" value="KAF2009198.1"/>
    <property type="molecule type" value="Genomic_DNA"/>
</dbReference>
<feature type="compositionally biased region" description="Polar residues" evidence="1">
    <location>
        <begin position="1"/>
        <end position="10"/>
    </location>
</feature>
<accession>A0A6A5X8B9</accession>
<dbReference type="OrthoDB" id="3251507at2759"/>
<dbReference type="PANTHER" id="PTHR42037">
    <property type="match status" value="1"/>
</dbReference>
<dbReference type="Proteomes" id="UP000799778">
    <property type="component" value="Unassembled WGS sequence"/>
</dbReference>
<dbReference type="InterPro" id="IPR027796">
    <property type="entry name" value="OTT_1508_deam-like"/>
</dbReference>
<feature type="region of interest" description="Disordered" evidence="1">
    <location>
        <begin position="1"/>
        <end position="30"/>
    </location>
</feature>